<reference evidence="1 2" key="1">
    <citation type="submission" date="2024-06" db="EMBL/GenBank/DDBJ databases">
        <title>A chromosome level genome sequence of Diviner's sage (Salvia divinorum).</title>
        <authorList>
            <person name="Ford S.A."/>
            <person name="Ro D.-K."/>
            <person name="Ness R.W."/>
            <person name="Phillips M.A."/>
        </authorList>
    </citation>
    <scope>NUCLEOTIDE SEQUENCE [LARGE SCALE GENOMIC DNA]</scope>
    <source>
        <strain evidence="1">SAF-2024a</strain>
        <tissue evidence="1">Leaf</tissue>
    </source>
</reference>
<dbReference type="Proteomes" id="UP001567538">
    <property type="component" value="Unassembled WGS sequence"/>
</dbReference>
<organism evidence="1 2">
    <name type="scientific">Salvia divinorum</name>
    <name type="common">Maria pastora</name>
    <name type="synonym">Diviner's sage</name>
    <dbReference type="NCBI Taxonomy" id="28513"/>
    <lineage>
        <taxon>Eukaryota</taxon>
        <taxon>Viridiplantae</taxon>
        <taxon>Streptophyta</taxon>
        <taxon>Embryophyta</taxon>
        <taxon>Tracheophyta</taxon>
        <taxon>Spermatophyta</taxon>
        <taxon>Magnoliopsida</taxon>
        <taxon>eudicotyledons</taxon>
        <taxon>Gunneridae</taxon>
        <taxon>Pentapetalae</taxon>
        <taxon>asterids</taxon>
        <taxon>lamiids</taxon>
        <taxon>Lamiales</taxon>
        <taxon>Lamiaceae</taxon>
        <taxon>Nepetoideae</taxon>
        <taxon>Mentheae</taxon>
        <taxon>Salviinae</taxon>
        <taxon>Salvia</taxon>
        <taxon>Salvia subgen. Calosphace</taxon>
    </lineage>
</organism>
<keyword evidence="1" id="KW-0456">Lyase</keyword>
<dbReference type="AlphaFoldDB" id="A0ABD1G2J5"/>
<dbReference type="EMBL" id="JBEAFC010000011">
    <property type="protein sequence ID" value="KAL1537384.1"/>
    <property type="molecule type" value="Genomic_DNA"/>
</dbReference>
<sequence>MQRVFPSVHYIVARFETQTLTEWKLGAASEEIIGVFIDRRNTLHLLLLHWLAVKFQYEVKGTKSTTFSFHTLKSNLSLQTYQVTRGLNLVVF</sequence>
<gene>
    <name evidence="1" type="ORF">AAHA92_29903</name>
</gene>
<protein>
    <submittedName>
        <fullName evidence="1">Lactoylglutathione lyase, chloroplastic isoform X1</fullName>
    </submittedName>
</protein>
<comment type="caution">
    <text evidence="1">The sequence shown here is derived from an EMBL/GenBank/DDBJ whole genome shotgun (WGS) entry which is preliminary data.</text>
</comment>
<dbReference type="GO" id="GO:0016829">
    <property type="term" value="F:lyase activity"/>
    <property type="evidence" value="ECO:0007669"/>
    <property type="project" value="UniProtKB-KW"/>
</dbReference>
<evidence type="ECO:0000313" key="2">
    <source>
        <dbReference type="Proteomes" id="UP001567538"/>
    </source>
</evidence>
<evidence type="ECO:0000313" key="1">
    <source>
        <dbReference type="EMBL" id="KAL1537384.1"/>
    </source>
</evidence>
<name>A0ABD1G2J5_SALDI</name>
<accession>A0ABD1G2J5</accession>
<proteinExistence type="predicted"/>
<keyword evidence="2" id="KW-1185">Reference proteome</keyword>